<evidence type="ECO:0000256" key="4">
    <source>
        <dbReference type="RuleBase" id="RU004508"/>
    </source>
</evidence>
<dbReference type="Gene3D" id="3.90.1150.10">
    <property type="entry name" value="Aspartate Aminotransferase, domain 1"/>
    <property type="match status" value="1"/>
</dbReference>
<dbReference type="GO" id="GO:0030170">
    <property type="term" value="F:pyridoxal phosphate binding"/>
    <property type="evidence" value="ECO:0007669"/>
    <property type="project" value="TreeGrafter"/>
</dbReference>
<dbReference type="Gene3D" id="3.40.640.10">
    <property type="entry name" value="Type I PLP-dependent aspartate aminotransferase-like (Major domain)"/>
    <property type="match status" value="1"/>
</dbReference>
<dbReference type="GO" id="GO:0000271">
    <property type="term" value="P:polysaccharide biosynthetic process"/>
    <property type="evidence" value="ECO:0007669"/>
    <property type="project" value="TreeGrafter"/>
</dbReference>
<dbReference type="PIRSF" id="PIRSF000390">
    <property type="entry name" value="PLP_StrS"/>
    <property type="match status" value="1"/>
</dbReference>
<feature type="active site" description="Proton acceptor" evidence="2">
    <location>
        <position position="187"/>
    </location>
</feature>
<protein>
    <submittedName>
        <fullName evidence="5">dTDP-4-amino-4,6-dideoxygalactose transaminase</fullName>
    </submittedName>
</protein>
<dbReference type="PANTHER" id="PTHR30244">
    <property type="entry name" value="TRANSAMINASE"/>
    <property type="match status" value="1"/>
</dbReference>
<dbReference type="EMBL" id="FNLL01000002">
    <property type="protein sequence ID" value="SDT85570.1"/>
    <property type="molecule type" value="Genomic_DNA"/>
</dbReference>
<dbReference type="InterPro" id="IPR015424">
    <property type="entry name" value="PyrdxlP-dep_Trfase"/>
</dbReference>
<dbReference type="InterPro" id="IPR015422">
    <property type="entry name" value="PyrdxlP-dep_Trfase_small"/>
</dbReference>
<comment type="similarity">
    <text evidence="1 4">Belongs to the DegT/DnrJ/EryC1 family.</text>
</comment>
<keyword evidence="3 4" id="KW-0663">Pyridoxal phosphate</keyword>
<gene>
    <name evidence="5" type="ORF">SAMN04487931_10250</name>
</gene>
<evidence type="ECO:0000313" key="5">
    <source>
        <dbReference type="EMBL" id="SDT85570.1"/>
    </source>
</evidence>
<dbReference type="PANTHER" id="PTHR30244:SF34">
    <property type="entry name" value="DTDP-4-AMINO-4,6-DIDEOXYGALACTOSE TRANSAMINASE"/>
    <property type="match status" value="1"/>
</dbReference>
<evidence type="ECO:0000313" key="6">
    <source>
        <dbReference type="Proteomes" id="UP000199608"/>
    </source>
</evidence>
<feature type="modified residue" description="N6-(pyridoxal phosphate)lysine" evidence="3">
    <location>
        <position position="187"/>
    </location>
</feature>
<dbReference type="Proteomes" id="UP000199608">
    <property type="component" value="Unassembled WGS sequence"/>
</dbReference>
<dbReference type="GO" id="GO:0008483">
    <property type="term" value="F:transaminase activity"/>
    <property type="evidence" value="ECO:0007669"/>
    <property type="project" value="TreeGrafter"/>
</dbReference>
<evidence type="ECO:0000256" key="1">
    <source>
        <dbReference type="ARBA" id="ARBA00037999"/>
    </source>
</evidence>
<accession>A0A1H2DRQ4</accession>
<organism evidence="5 6">
    <name type="scientific">Desulfobacula phenolica</name>
    <dbReference type="NCBI Taxonomy" id="90732"/>
    <lineage>
        <taxon>Bacteria</taxon>
        <taxon>Pseudomonadati</taxon>
        <taxon>Thermodesulfobacteriota</taxon>
        <taxon>Desulfobacteria</taxon>
        <taxon>Desulfobacterales</taxon>
        <taxon>Desulfobacteraceae</taxon>
        <taxon>Desulfobacula</taxon>
    </lineage>
</organism>
<dbReference type="SUPFAM" id="SSF53383">
    <property type="entry name" value="PLP-dependent transferases"/>
    <property type="match status" value="1"/>
</dbReference>
<dbReference type="AlphaFoldDB" id="A0A1H2DRQ4"/>
<name>A0A1H2DRQ4_9BACT</name>
<dbReference type="InterPro" id="IPR015421">
    <property type="entry name" value="PyrdxlP-dep_Trfase_major"/>
</dbReference>
<sequence>MLLNLKPHYARAWIDLTPGEMLWALGKIIDPIKENDGSLKRSFETEFACFIGTQAAMTFSNCRSALYFSLKALEFNEGDEIILPAFSFWVDTAMVLLAGLKPVFVDVDFKTMNIDTNKITQKITSRTRAIIPTHLNGRIADMHGIMEIAKKHTLRVIEDCARACGGFFGGQRAGAFDIGVFSFGYGKSFYGFGGGMVTSNDGVFIKKLQAIKKNFFQYGRKEKAAKLLKGMVLKFLTNKHAFGWFLFPKTYDYQLLGEKKYQDWFKYQMPPYNEVPKEFQTDMFDAQLALGRKQLKRIDQTNEKRIEHAKILNRELQHITEIVRPQNSENGDNVFVHYAIYYQGKDELQKYLFQNRIDAQDESAMCVPSFKRFINFALEPYTSAGKLNGKVLFLPTHPNLTYDDILYVADRVKQFFRGKK</sequence>
<reference evidence="6" key="1">
    <citation type="submission" date="2016-10" db="EMBL/GenBank/DDBJ databases">
        <authorList>
            <person name="Varghese N."/>
            <person name="Submissions S."/>
        </authorList>
    </citation>
    <scope>NUCLEOTIDE SEQUENCE [LARGE SCALE GENOMIC DNA]</scope>
    <source>
        <strain evidence="6">DSM 3384</strain>
    </source>
</reference>
<dbReference type="InterPro" id="IPR000653">
    <property type="entry name" value="DegT/StrS_aminotransferase"/>
</dbReference>
<dbReference type="RefSeq" id="WP_092230176.1">
    <property type="nucleotide sequence ID" value="NZ_FNLL01000002.1"/>
</dbReference>
<keyword evidence="6" id="KW-1185">Reference proteome</keyword>
<evidence type="ECO:0000256" key="2">
    <source>
        <dbReference type="PIRSR" id="PIRSR000390-1"/>
    </source>
</evidence>
<dbReference type="Pfam" id="PF01041">
    <property type="entry name" value="DegT_DnrJ_EryC1"/>
    <property type="match status" value="2"/>
</dbReference>
<evidence type="ECO:0000256" key="3">
    <source>
        <dbReference type="PIRSR" id="PIRSR000390-2"/>
    </source>
</evidence>
<proteinExistence type="inferred from homology"/>